<evidence type="ECO:0000256" key="1">
    <source>
        <dbReference type="ARBA" id="ARBA00009747"/>
    </source>
</evidence>
<keyword evidence="2 8" id="KW-0808">Transferase</keyword>
<reference evidence="9 10" key="1">
    <citation type="submission" date="2024-06" db="EMBL/GenBank/DDBJ databases">
        <title>Genomic Encyclopedia of Type Strains, Phase IV (KMG-IV): sequencing the most valuable type-strain genomes for metagenomic binning, comparative biology and taxonomic classification.</title>
        <authorList>
            <person name="Goeker M."/>
        </authorList>
    </citation>
    <scope>NUCLEOTIDE SEQUENCE [LARGE SCALE GENOMIC DNA]</scope>
    <source>
        <strain evidence="9 10">DSM 105042</strain>
    </source>
</reference>
<keyword evidence="4 8" id="KW-0479">Metal-binding</keyword>
<feature type="binding site" evidence="8">
    <location>
        <position position="87"/>
    </location>
    <ligand>
        <name>ATP</name>
        <dbReference type="ChEBI" id="CHEBI:30616"/>
    </ligand>
</feature>
<evidence type="ECO:0000256" key="5">
    <source>
        <dbReference type="ARBA" id="ARBA00022741"/>
    </source>
</evidence>
<keyword evidence="3 8" id="KW-0548">Nucleotidyltransferase</keyword>
<comment type="caution">
    <text evidence="9">The sequence shown here is derived from an EMBL/GenBank/DDBJ whole genome shotgun (WGS) entry which is preliminary data.</text>
</comment>
<dbReference type="NCBIfam" id="NF000658">
    <property type="entry name" value="PRK00029.1"/>
    <property type="match status" value="1"/>
</dbReference>
<comment type="similarity">
    <text evidence="1 8">Belongs to the SELO family.</text>
</comment>
<proteinExistence type="inferred from homology"/>
<comment type="catalytic activity">
    <reaction evidence="8">
        <text>L-tyrosyl-[protein] + ATP = O-(5'-adenylyl)-L-tyrosyl-[protein] + diphosphate</text>
        <dbReference type="Rhea" id="RHEA:54288"/>
        <dbReference type="Rhea" id="RHEA-COMP:10136"/>
        <dbReference type="Rhea" id="RHEA-COMP:13846"/>
        <dbReference type="ChEBI" id="CHEBI:30616"/>
        <dbReference type="ChEBI" id="CHEBI:33019"/>
        <dbReference type="ChEBI" id="CHEBI:46858"/>
        <dbReference type="ChEBI" id="CHEBI:83624"/>
        <dbReference type="EC" id="2.7.7.108"/>
    </reaction>
</comment>
<evidence type="ECO:0000256" key="6">
    <source>
        <dbReference type="ARBA" id="ARBA00022840"/>
    </source>
</evidence>
<feature type="binding site" evidence="8">
    <location>
        <position position="108"/>
    </location>
    <ligand>
        <name>ATP</name>
        <dbReference type="ChEBI" id="CHEBI:30616"/>
    </ligand>
</feature>
<feature type="active site" description="Proton acceptor" evidence="8">
    <location>
        <position position="247"/>
    </location>
</feature>
<feature type="binding site" evidence="8">
    <location>
        <position position="178"/>
    </location>
    <ligand>
        <name>ATP</name>
        <dbReference type="ChEBI" id="CHEBI:30616"/>
    </ligand>
</feature>
<comment type="catalytic activity">
    <reaction evidence="8">
        <text>L-seryl-[protein] + UTP = O-(5'-uridylyl)-L-seryl-[protein] + diphosphate</text>
        <dbReference type="Rhea" id="RHEA:64604"/>
        <dbReference type="Rhea" id="RHEA-COMP:9863"/>
        <dbReference type="Rhea" id="RHEA-COMP:16635"/>
        <dbReference type="ChEBI" id="CHEBI:29999"/>
        <dbReference type="ChEBI" id="CHEBI:33019"/>
        <dbReference type="ChEBI" id="CHEBI:46398"/>
        <dbReference type="ChEBI" id="CHEBI:156051"/>
    </reaction>
</comment>
<dbReference type="EC" id="2.7.7.108" evidence="8"/>
<feature type="binding site" evidence="8">
    <location>
        <position position="85"/>
    </location>
    <ligand>
        <name>ATP</name>
        <dbReference type="ChEBI" id="CHEBI:30616"/>
    </ligand>
</feature>
<organism evidence="9 10">
    <name type="scientific">Pseudorhizobium tarimense</name>
    <dbReference type="NCBI Taxonomy" id="1079109"/>
    <lineage>
        <taxon>Bacteria</taxon>
        <taxon>Pseudomonadati</taxon>
        <taxon>Pseudomonadota</taxon>
        <taxon>Alphaproteobacteria</taxon>
        <taxon>Hyphomicrobiales</taxon>
        <taxon>Rhizobiaceae</taxon>
        <taxon>Rhizobium/Agrobacterium group</taxon>
        <taxon>Pseudorhizobium</taxon>
    </lineage>
</organism>
<dbReference type="HAMAP" id="MF_00692">
    <property type="entry name" value="SelO"/>
    <property type="match status" value="1"/>
</dbReference>
<keyword evidence="7 8" id="KW-0460">Magnesium</keyword>
<feature type="binding site" evidence="8">
    <location>
        <position position="257"/>
    </location>
    <ligand>
        <name>ATP</name>
        <dbReference type="ChEBI" id="CHEBI:30616"/>
    </ligand>
</feature>
<gene>
    <name evidence="8" type="primary">ydiU</name>
    <name evidence="8" type="synonym">selO</name>
    <name evidence="9" type="ORF">ABID21_000071</name>
</gene>
<evidence type="ECO:0000256" key="7">
    <source>
        <dbReference type="ARBA" id="ARBA00022842"/>
    </source>
</evidence>
<comment type="catalytic activity">
    <reaction evidence="8">
        <text>L-tyrosyl-[protein] + UTP = O-(5'-uridylyl)-L-tyrosyl-[protein] + diphosphate</text>
        <dbReference type="Rhea" id="RHEA:83887"/>
        <dbReference type="Rhea" id="RHEA-COMP:10136"/>
        <dbReference type="Rhea" id="RHEA-COMP:20238"/>
        <dbReference type="ChEBI" id="CHEBI:33019"/>
        <dbReference type="ChEBI" id="CHEBI:46398"/>
        <dbReference type="ChEBI" id="CHEBI:46858"/>
        <dbReference type="ChEBI" id="CHEBI:90602"/>
    </reaction>
</comment>
<feature type="binding site" evidence="8">
    <location>
        <position position="248"/>
    </location>
    <ligand>
        <name>Mg(2+)</name>
        <dbReference type="ChEBI" id="CHEBI:18420"/>
    </ligand>
</feature>
<dbReference type="EMBL" id="JBEPLJ010000001">
    <property type="protein sequence ID" value="MET3583979.1"/>
    <property type="molecule type" value="Genomic_DNA"/>
</dbReference>
<evidence type="ECO:0000256" key="8">
    <source>
        <dbReference type="HAMAP-Rule" id="MF_00692"/>
    </source>
</evidence>
<feature type="binding site" evidence="8">
    <location>
        <position position="120"/>
    </location>
    <ligand>
        <name>ATP</name>
        <dbReference type="ChEBI" id="CHEBI:30616"/>
    </ligand>
</feature>
<name>A0ABV2H0B7_9HYPH</name>
<keyword evidence="10" id="KW-1185">Reference proteome</keyword>
<dbReference type="Pfam" id="PF02696">
    <property type="entry name" value="SelO"/>
    <property type="match status" value="1"/>
</dbReference>
<sequence length="504" mass="55663">MFQFDNSYARLPDRFYASVYPEPVEGPVLLKFNEALARELGIEAELSDPGRLAAILAGNVVPQGATPLAMAYAGHQFGSFVPQLGDGRAILIGEVVDKNGTRRDIQLKGAGPTPFSRRGDGRAALGPVLREYILSEAMHALGIRATRALAAVATGEQVFRETPQPGAVFVRVAASHVRIGTFQYFAARQDVDGLRTLADYVIERHYRQLRETEKPYVELLRAVAFAQADLIAQWMGVGFIHGVMNTDNMTLSGETIDFGPCAFLDEYDQMKVFSSIDQGGRYAYRNQPGIGQWNIARLAECLLPLIDEDQDKAVLTANHVLSAFGERFQKQWLAVFRRKLGLGLEEEGDGDLVQGLLAAMQEGEADFTLTFRRLCDLPAAEASPSQKAVEGAAAQNGHAGDTFLSSFKQVEKAKEWLVAWQARLERERGAPEDRAKLMRATNPAIIPRNHKVEEALAAANYGDLSFFERLLQALERPYEDRPDFADFAVPPKPEERVLQTFCGT</sequence>
<comment type="catalytic activity">
    <reaction evidence="8">
        <text>L-seryl-[protein] + ATP = 3-O-(5'-adenylyl)-L-seryl-[protein] + diphosphate</text>
        <dbReference type="Rhea" id="RHEA:58120"/>
        <dbReference type="Rhea" id="RHEA-COMP:9863"/>
        <dbReference type="Rhea" id="RHEA-COMP:15073"/>
        <dbReference type="ChEBI" id="CHEBI:29999"/>
        <dbReference type="ChEBI" id="CHEBI:30616"/>
        <dbReference type="ChEBI" id="CHEBI:33019"/>
        <dbReference type="ChEBI" id="CHEBI:142516"/>
        <dbReference type="EC" id="2.7.7.108"/>
    </reaction>
</comment>
<dbReference type="EC" id="2.7.7.-" evidence="8"/>
<feature type="binding site" evidence="8">
    <location>
        <position position="121"/>
    </location>
    <ligand>
        <name>ATP</name>
        <dbReference type="ChEBI" id="CHEBI:30616"/>
    </ligand>
</feature>
<keyword evidence="8" id="KW-0464">Manganese</keyword>
<dbReference type="PANTHER" id="PTHR32057:SF14">
    <property type="entry name" value="PROTEIN ADENYLYLTRANSFERASE SELO, MITOCHONDRIAL"/>
    <property type="match status" value="1"/>
</dbReference>
<evidence type="ECO:0000256" key="3">
    <source>
        <dbReference type="ARBA" id="ARBA00022695"/>
    </source>
</evidence>
<comment type="function">
    <text evidence="8">Nucleotidyltransferase involved in the post-translational modification of proteins. It can catalyze the addition of adenosine monophosphate (AMP) or uridine monophosphate (UMP) to a protein, resulting in modifications known as AMPylation and UMPylation.</text>
</comment>
<comment type="catalytic activity">
    <reaction evidence="8">
        <text>L-histidyl-[protein] + UTP = N(tele)-(5'-uridylyl)-L-histidyl-[protein] + diphosphate</text>
        <dbReference type="Rhea" id="RHEA:83891"/>
        <dbReference type="Rhea" id="RHEA-COMP:9745"/>
        <dbReference type="Rhea" id="RHEA-COMP:20239"/>
        <dbReference type="ChEBI" id="CHEBI:29979"/>
        <dbReference type="ChEBI" id="CHEBI:33019"/>
        <dbReference type="ChEBI" id="CHEBI:46398"/>
        <dbReference type="ChEBI" id="CHEBI:233474"/>
    </reaction>
</comment>
<dbReference type="Proteomes" id="UP001549031">
    <property type="component" value="Unassembled WGS sequence"/>
</dbReference>
<comment type="catalytic activity">
    <reaction evidence="8">
        <text>L-threonyl-[protein] + ATP = 3-O-(5'-adenylyl)-L-threonyl-[protein] + diphosphate</text>
        <dbReference type="Rhea" id="RHEA:54292"/>
        <dbReference type="Rhea" id="RHEA-COMP:11060"/>
        <dbReference type="Rhea" id="RHEA-COMP:13847"/>
        <dbReference type="ChEBI" id="CHEBI:30013"/>
        <dbReference type="ChEBI" id="CHEBI:30616"/>
        <dbReference type="ChEBI" id="CHEBI:33019"/>
        <dbReference type="ChEBI" id="CHEBI:138113"/>
        <dbReference type="EC" id="2.7.7.108"/>
    </reaction>
</comment>
<dbReference type="PANTHER" id="PTHR32057">
    <property type="entry name" value="PROTEIN ADENYLYLTRANSFERASE SELO, MITOCHONDRIAL"/>
    <property type="match status" value="1"/>
</dbReference>
<evidence type="ECO:0000256" key="2">
    <source>
        <dbReference type="ARBA" id="ARBA00022679"/>
    </source>
</evidence>
<feature type="binding site" evidence="8">
    <location>
        <position position="88"/>
    </location>
    <ligand>
        <name>ATP</name>
        <dbReference type="ChEBI" id="CHEBI:30616"/>
    </ligand>
</feature>
<feature type="binding site" evidence="8">
    <location>
        <position position="257"/>
    </location>
    <ligand>
        <name>Mg(2+)</name>
        <dbReference type="ChEBI" id="CHEBI:18420"/>
    </ligand>
</feature>
<evidence type="ECO:0000313" key="9">
    <source>
        <dbReference type="EMBL" id="MET3583979.1"/>
    </source>
</evidence>
<evidence type="ECO:0000313" key="10">
    <source>
        <dbReference type="Proteomes" id="UP001549031"/>
    </source>
</evidence>
<protein>
    <recommendedName>
        <fullName evidence="8">Protein nucleotidyltransferase YdiU</fullName>
        <ecNumber evidence="8">2.7.7.-</ecNumber>
    </recommendedName>
    <alternativeName>
        <fullName evidence="8">Protein adenylyltransferase YdiU</fullName>
        <ecNumber evidence="8">2.7.7.108</ecNumber>
    </alternativeName>
    <alternativeName>
        <fullName evidence="8">Protein uridylyltransferase YdiU</fullName>
        <ecNumber evidence="8">2.7.7.-</ecNumber>
    </alternativeName>
</protein>
<keyword evidence="6 8" id="KW-0067">ATP-binding</keyword>
<evidence type="ECO:0000256" key="4">
    <source>
        <dbReference type="ARBA" id="ARBA00022723"/>
    </source>
</evidence>
<feature type="binding site" evidence="8">
    <location>
        <position position="171"/>
    </location>
    <ligand>
        <name>ATP</name>
        <dbReference type="ChEBI" id="CHEBI:30616"/>
    </ligand>
</feature>
<accession>A0ABV2H0B7</accession>
<dbReference type="InterPro" id="IPR003846">
    <property type="entry name" value="SelO"/>
</dbReference>
<comment type="cofactor">
    <cofactor evidence="8">
        <name>Mg(2+)</name>
        <dbReference type="ChEBI" id="CHEBI:18420"/>
    </cofactor>
    <cofactor evidence="8">
        <name>Mn(2+)</name>
        <dbReference type="ChEBI" id="CHEBI:29035"/>
    </cofactor>
</comment>
<keyword evidence="5 8" id="KW-0547">Nucleotide-binding</keyword>